<protein>
    <recommendedName>
        <fullName evidence="4">DUF2796 domain-containing protein</fullName>
    </recommendedName>
</protein>
<dbReference type="AlphaFoldDB" id="K4IAU4"/>
<dbReference type="KEGG" id="ptq:P700755_000516"/>
<feature type="chain" id="PRO_5003877587" description="DUF2796 domain-containing protein" evidence="1">
    <location>
        <begin position="23"/>
        <end position="130"/>
    </location>
</feature>
<organism evidence="2 3">
    <name type="scientific">Psychroflexus torquis (strain ATCC 700755 / CIP 106069 / ACAM 623)</name>
    <dbReference type="NCBI Taxonomy" id="313595"/>
    <lineage>
        <taxon>Bacteria</taxon>
        <taxon>Pseudomonadati</taxon>
        <taxon>Bacteroidota</taxon>
        <taxon>Flavobacteriia</taxon>
        <taxon>Flavobacteriales</taxon>
        <taxon>Flavobacteriaceae</taxon>
        <taxon>Psychroflexus</taxon>
    </lineage>
</organism>
<dbReference type="Proteomes" id="UP000008514">
    <property type="component" value="Chromosome"/>
</dbReference>
<dbReference type="STRING" id="313595.P700755_000516"/>
<dbReference type="EMBL" id="CP003879">
    <property type="protein sequence ID" value="AFU67539.1"/>
    <property type="molecule type" value="Genomic_DNA"/>
</dbReference>
<keyword evidence="3" id="KW-1185">Reference proteome</keyword>
<reference evidence="2" key="1">
    <citation type="submission" date="2006-03" db="EMBL/GenBank/DDBJ databases">
        <authorList>
            <person name="Bowman J."/>
            <person name="Ferriera S."/>
            <person name="Johnson J."/>
            <person name="Kravitz S."/>
            <person name="Halpern A."/>
            <person name="Remington K."/>
            <person name="Beeson K."/>
            <person name="Tran B."/>
            <person name="Rogers Y.-H."/>
            <person name="Friedman R."/>
            <person name="Venter J.C."/>
        </authorList>
    </citation>
    <scope>NUCLEOTIDE SEQUENCE [LARGE SCALE GENOMIC DNA]</scope>
    <source>
        <strain evidence="2">ATCC 700755</strain>
    </source>
</reference>
<accession>K4IAU4</accession>
<sequence length="130" mass="15426">MKNVFSYLLVMLFTLQSFGLNAANLANLNNLAEHYELHKTEHQNSFLEFFDLHYGNQKEAHEKEHDEHQNLPFQKCQHYSHIFFFELPQVISLRLTAPLEIVLNNFNYTSQFDLLIETDILQPPKQYTLI</sequence>
<name>K4IAU4_PSYTT</name>
<evidence type="ECO:0000313" key="2">
    <source>
        <dbReference type="EMBL" id="AFU67539.1"/>
    </source>
</evidence>
<feature type="signal peptide" evidence="1">
    <location>
        <begin position="1"/>
        <end position="22"/>
    </location>
</feature>
<evidence type="ECO:0000313" key="3">
    <source>
        <dbReference type="Proteomes" id="UP000008514"/>
    </source>
</evidence>
<reference evidence="2" key="2">
    <citation type="submission" date="2012-09" db="EMBL/GenBank/DDBJ databases">
        <title>The complete sequence of Psychroflexus torquis an extreme psychrophile from sea-ice that is stimulated by light.</title>
        <authorList>
            <person name="Feng S."/>
            <person name="Powell S.M."/>
            <person name="Bowman J.P."/>
        </authorList>
    </citation>
    <scope>NUCLEOTIDE SEQUENCE [LARGE SCALE GENOMIC DNA]</scope>
    <source>
        <strain evidence="2">ATCC 700755</strain>
    </source>
</reference>
<keyword evidence="1" id="KW-0732">Signal</keyword>
<dbReference type="eggNOG" id="ENOG5030S5I">
    <property type="taxonomic scope" value="Bacteria"/>
</dbReference>
<gene>
    <name evidence="2" type="ordered locus">P700755_000516</name>
</gene>
<evidence type="ECO:0000256" key="1">
    <source>
        <dbReference type="SAM" id="SignalP"/>
    </source>
</evidence>
<evidence type="ECO:0008006" key="4">
    <source>
        <dbReference type="Google" id="ProtNLM"/>
    </source>
</evidence>
<dbReference type="HOGENOM" id="CLU_1913317_0_0_10"/>
<proteinExistence type="predicted"/>
<dbReference type="OrthoDB" id="1446707at2"/>